<dbReference type="PROSITE" id="PS50056">
    <property type="entry name" value="TYR_PHOSPHATASE_2"/>
    <property type="match status" value="1"/>
</dbReference>
<evidence type="ECO:0000256" key="1">
    <source>
        <dbReference type="ARBA" id="ARBA00009580"/>
    </source>
</evidence>
<sequence length="253" mass="27389">MPGRADPSWPGARNLRDLGGRELAGGGVTRSGRVLRSGAREYLTDEGWRAARAAGLSTVIDLRNAPFETARSPRYPTVSASAYEDVAIVAAPTEDPDDRAFLEVCGPWLDHPRSWADNARLARGRVLRVLRAIGEAPGPVLIHCTGGRDRTGMISAMLLQLAGATATAIADDYEAGWRGAADHPGHGWVYAPDRGVWSEQHLAVPSPEEIDRQLADRIPWIHRWAGSFDTAGYLTAGGLEAARRRRLSTLLRA</sequence>
<evidence type="ECO:0000256" key="2">
    <source>
        <dbReference type="SAM" id="MobiDB-lite"/>
    </source>
</evidence>
<dbReference type="Pfam" id="PF13350">
    <property type="entry name" value="Y_phosphatase3"/>
    <property type="match status" value="1"/>
</dbReference>
<evidence type="ECO:0000313" key="5">
    <source>
        <dbReference type="Proteomes" id="UP001235712"/>
    </source>
</evidence>
<dbReference type="RefSeq" id="WP_307246866.1">
    <property type="nucleotide sequence ID" value="NZ_JAUSQZ010000001.1"/>
</dbReference>
<comment type="similarity">
    <text evidence="1">Belongs to the protein-tyrosine phosphatase family.</text>
</comment>
<gene>
    <name evidence="4" type="ORF">J2S57_004799</name>
</gene>
<dbReference type="InterPro" id="IPR026893">
    <property type="entry name" value="Tyr/Ser_Pase_IphP-type"/>
</dbReference>
<dbReference type="PANTHER" id="PTHR31126">
    <property type="entry name" value="TYROSINE-PROTEIN PHOSPHATASE"/>
    <property type="match status" value="1"/>
</dbReference>
<dbReference type="SUPFAM" id="SSF52799">
    <property type="entry name" value="(Phosphotyrosine protein) phosphatases II"/>
    <property type="match status" value="1"/>
</dbReference>
<dbReference type="InterPro" id="IPR029021">
    <property type="entry name" value="Prot-tyrosine_phosphatase-like"/>
</dbReference>
<dbReference type="Proteomes" id="UP001235712">
    <property type="component" value="Unassembled WGS sequence"/>
</dbReference>
<dbReference type="PROSITE" id="PS00383">
    <property type="entry name" value="TYR_PHOSPHATASE_1"/>
    <property type="match status" value="1"/>
</dbReference>
<keyword evidence="5" id="KW-1185">Reference proteome</keyword>
<name>A0ABT9PA34_9ACTN</name>
<accession>A0ABT9PA34</accession>
<organism evidence="4 5">
    <name type="scientific">Kineosporia succinea</name>
    <dbReference type="NCBI Taxonomy" id="84632"/>
    <lineage>
        <taxon>Bacteria</taxon>
        <taxon>Bacillati</taxon>
        <taxon>Actinomycetota</taxon>
        <taxon>Actinomycetes</taxon>
        <taxon>Kineosporiales</taxon>
        <taxon>Kineosporiaceae</taxon>
        <taxon>Kineosporia</taxon>
    </lineage>
</organism>
<dbReference type="InterPro" id="IPR016130">
    <property type="entry name" value="Tyr_Pase_AS"/>
</dbReference>
<dbReference type="PANTHER" id="PTHR31126:SF1">
    <property type="entry name" value="TYROSINE SPECIFIC PROTEIN PHOSPHATASES DOMAIN-CONTAINING PROTEIN"/>
    <property type="match status" value="1"/>
</dbReference>
<dbReference type="InterPro" id="IPR000387">
    <property type="entry name" value="Tyr_Pase_dom"/>
</dbReference>
<dbReference type="EMBL" id="JAUSQZ010000001">
    <property type="protein sequence ID" value="MDP9829050.1"/>
    <property type="molecule type" value="Genomic_DNA"/>
</dbReference>
<reference evidence="4 5" key="1">
    <citation type="submission" date="2023-07" db="EMBL/GenBank/DDBJ databases">
        <title>Sequencing the genomes of 1000 actinobacteria strains.</title>
        <authorList>
            <person name="Klenk H.-P."/>
        </authorList>
    </citation>
    <scope>NUCLEOTIDE SEQUENCE [LARGE SCALE GENOMIC DNA]</scope>
    <source>
        <strain evidence="4 5">DSM 44388</strain>
    </source>
</reference>
<feature type="domain" description="Tyrosine specific protein phosphatases" evidence="3">
    <location>
        <begin position="124"/>
        <end position="159"/>
    </location>
</feature>
<comment type="caution">
    <text evidence="4">The sequence shown here is derived from an EMBL/GenBank/DDBJ whole genome shotgun (WGS) entry which is preliminary data.</text>
</comment>
<feature type="region of interest" description="Disordered" evidence="2">
    <location>
        <begin position="1"/>
        <end position="29"/>
    </location>
</feature>
<proteinExistence type="inferred from homology"/>
<dbReference type="Gene3D" id="3.90.190.10">
    <property type="entry name" value="Protein tyrosine phosphatase superfamily"/>
    <property type="match status" value="1"/>
</dbReference>
<protein>
    <recommendedName>
        <fullName evidence="3">Tyrosine specific protein phosphatases domain-containing protein</fullName>
    </recommendedName>
</protein>
<evidence type="ECO:0000313" key="4">
    <source>
        <dbReference type="EMBL" id="MDP9829050.1"/>
    </source>
</evidence>
<evidence type="ECO:0000259" key="3">
    <source>
        <dbReference type="PROSITE" id="PS50056"/>
    </source>
</evidence>